<keyword evidence="4" id="KW-1185">Reference proteome</keyword>
<feature type="compositionally biased region" description="Polar residues" evidence="1">
    <location>
        <begin position="93"/>
        <end position="104"/>
    </location>
</feature>
<gene>
    <name evidence="3" type="ORF">GL263_23665</name>
</gene>
<evidence type="ECO:0000256" key="1">
    <source>
        <dbReference type="SAM" id="MobiDB-lite"/>
    </source>
</evidence>
<proteinExistence type="predicted"/>
<reference evidence="4" key="1">
    <citation type="journal article" date="2020" name="Syst. Appl. Microbiol.">
        <title>Streptomyces alkaliterrae sp. nov., isolated from an alkaline soil, and emended descriptions of Streptomyces alkaliphilus, Streptomyces calidiresistens and Streptomyces durbertensis.</title>
        <authorList>
            <person name="Swiecimska M."/>
            <person name="Golinska P."/>
            <person name="Nouioui I."/>
            <person name="Wypij M."/>
            <person name="Rai M."/>
            <person name="Sangal V."/>
            <person name="Goodfellow M."/>
        </authorList>
    </citation>
    <scope>NUCLEOTIDE SEQUENCE [LARGE SCALE GENOMIC DNA]</scope>
    <source>
        <strain evidence="4">DSM 104538</strain>
    </source>
</reference>
<keyword evidence="2" id="KW-0472">Membrane</keyword>
<feature type="region of interest" description="Disordered" evidence="1">
    <location>
        <begin position="45"/>
        <end position="110"/>
    </location>
</feature>
<comment type="caution">
    <text evidence="3">The sequence shown here is derived from an EMBL/GenBank/DDBJ whole genome shotgun (WGS) entry which is preliminary data.</text>
</comment>
<protein>
    <submittedName>
        <fullName evidence="3">Uncharacterized protein</fullName>
    </submittedName>
</protein>
<feature type="transmembrane region" description="Helical" evidence="2">
    <location>
        <begin position="15"/>
        <end position="35"/>
    </location>
</feature>
<name>A0ABR6EPR6_9ACTN</name>
<sequence>MTSALADALRWHRPLMLFSAAMLLMAVLSALGLVIDDRVVVGARTVPGARSRPVGGEQRAVPGGDGRALHGPAGPRPGIPAADPATAPYDASRLTQARTTQLGTHPTGPP</sequence>
<keyword evidence="2" id="KW-1133">Transmembrane helix</keyword>
<keyword evidence="2" id="KW-0812">Transmembrane</keyword>
<dbReference type="EMBL" id="WMLF01000518">
    <property type="protein sequence ID" value="MBB1246524.1"/>
    <property type="molecule type" value="Genomic_DNA"/>
</dbReference>
<evidence type="ECO:0000313" key="4">
    <source>
        <dbReference type="Proteomes" id="UP000766698"/>
    </source>
</evidence>
<accession>A0ABR6EPR6</accession>
<organism evidence="3 4">
    <name type="scientific">Streptomyces durbertensis</name>
    <dbReference type="NCBI Taxonomy" id="2448886"/>
    <lineage>
        <taxon>Bacteria</taxon>
        <taxon>Bacillati</taxon>
        <taxon>Actinomycetota</taxon>
        <taxon>Actinomycetes</taxon>
        <taxon>Kitasatosporales</taxon>
        <taxon>Streptomycetaceae</taxon>
        <taxon>Streptomyces</taxon>
    </lineage>
</organism>
<evidence type="ECO:0000256" key="2">
    <source>
        <dbReference type="SAM" id="Phobius"/>
    </source>
</evidence>
<dbReference type="Proteomes" id="UP000766698">
    <property type="component" value="Unassembled WGS sequence"/>
</dbReference>
<feature type="compositionally biased region" description="Low complexity" evidence="1">
    <location>
        <begin position="79"/>
        <end position="91"/>
    </location>
</feature>
<evidence type="ECO:0000313" key="3">
    <source>
        <dbReference type="EMBL" id="MBB1246524.1"/>
    </source>
</evidence>